<dbReference type="PANTHER" id="PTHR40265:SF1">
    <property type="entry name" value="GLYOXALASE-LIKE DOMAIN-CONTAINING PROTEIN"/>
    <property type="match status" value="1"/>
</dbReference>
<dbReference type="STRING" id="1577474.GA0111570_1028"/>
<accession>A0A1G6GDY0</accession>
<dbReference type="PANTHER" id="PTHR40265">
    <property type="entry name" value="BLL2707 PROTEIN"/>
    <property type="match status" value="1"/>
</dbReference>
<feature type="domain" description="Glyoxalase-like" evidence="1">
    <location>
        <begin position="6"/>
        <end position="171"/>
    </location>
</feature>
<dbReference type="Proteomes" id="UP000199086">
    <property type="component" value="Unassembled WGS sequence"/>
</dbReference>
<dbReference type="AlphaFoldDB" id="A0A1G6GDY0"/>
<gene>
    <name evidence="2" type="ORF">GA0111570_1028</name>
</gene>
<keyword evidence="3" id="KW-1185">Reference proteome</keyword>
<protein>
    <submittedName>
        <fullName evidence="2">Glyoxalase-like domain-containing protein</fullName>
    </submittedName>
</protein>
<proteinExistence type="predicted"/>
<dbReference type="Gene3D" id="3.10.180.10">
    <property type="entry name" value="2,3-Dihydroxybiphenyl 1,2-Dioxygenase, domain 1"/>
    <property type="match status" value="1"/>
</dbReference>
<evidence type="ECO:0000313" key="3">
    <source>
        <dbReference type="Proteomes" id="UP000199086"/>
    </source>
</evidence>
<evidence type="ECO:0000259" key="1">
    <source>
        <dbReference type="Pfam" id="PF13468"/>
    </source>
</evidence>
<dbReference type="EMBL" id="FMYF01000002">
    <property type="protein sequence ID" value="SDB80222.1"/>
    <property type="molecule type" value="Genomic_DNA"/>
</dbReference>
<name>A0A1G6GDY0_9ACTN</name>
<reference evidence="2 3" key="1">
    <citation type="submission" date="2016-06" db="EMBL/GenBank/DDBJ databases">
        <authorList>
            <person name="Olsen C.W."/>
            <person name="Carey S."/>
            <person name="Hinshaw L."/>
            <person name="Karasin A.I."/>
        </authorList>
    </citation>
    <scope>NUCLEOTIDE SEQUENCE [LARGE SCALE GENOMIC DNA]</scope>
    <source>
        <strain evidence="2 3">LZ-22</strain>
    </source>
</reference>
<sequence>MVAMHVDHLSYAAGPEGLLASAQFLSDALGVDSRDGGFHPRFGTRNRLIPLAEDRYIEIVEVLDHPAADKAPFGQVVRARSEAGGGWMSWAVSTDDLGPFERKLGREAVVGTRRFPDGRQLEWRQLGVKGLFADPQLPFFISWVSERELLPAALSAEAHDVSLRSIELSGDPVRITDWLGGDPATLLDGVALVWSSRHGQPGIMSATFQTPHGSVTI</sequence>
<evidence type="ECO:0000313" key="2">
    <source>
        <dbReference type="EMBL" id="SDB80222.1"/>
    </source>
</evidence>
<organism evidence="2 3">
    <name type="scientific">Raineyella antarctica</name>
    <dbReference type="NCBI Taxonomy" id="1577474"/>
    <lineage>
        <taxon>Bacteria</taxon>
        <taxon>Bacillati</taxon>
        <taxon>Actinomycetota</taxon>
        <taxon>Actinomycetes</taxon>
        <taxon>Propionibacteriales</taxon>
        <taxon>Propionibacteriaceae</taxon>
        <taxon>Raineyella</taxon>
    </lineage>
</organism>
<dbReference type="InterPro" id="IPR029068">
    <property type="entry name" value="Glyas_Bleomycin-R_OHBP_Dase"/>
</dbReference>
<dbReference type="InterPro" id="IPR025870">
    <property type="entry name" value="Glyoxalase-like_dom"/>
</dbReference>
<dbReference type="Pfam" id="PF13468">
    <property type="entry name" value="Glyoxalase_3"/>
    <property type="match status" value="1"/>
</dbReference>